<organism evidence="1 2">
    <name type="scientific">Litorisediminicola beolgyonensis</name>
    <dbReference type="NCBI Taxonomy" id="1173614"/>
    <lineage>
        <taxon>Bacteria</taxon>
        <taxon>Pseudomonadati</taxon>
        <taxon>Pseudomonadota</taxon>
        <taxon>Alphaproteobacteria</taxon>
        <taxon>Rhodobacterales</taxon>
        <taxon>Paracoccaceae</taxon>
        <taxon>Litorisediminicola</taxon>
    </lineage>
</organism>
<dbReference type="InterPro" id="IPR026349">
    <property type="entry name" value="CHP04255"/>
</dbReference>
<dbReference type="EMBL" id="JBHTMU010000013">
    <property type="protein sequence ID" value="MFD1342614.1"/>
    <property type="molecule type" value="Genomic_DNA"/>
</dbReference>
<accession>A0ABW3ZHK9</accession>
<sequence>MSFSIQSKALSEVFSGHGMSRREGLLRYKKAPILEAVLEFRWSQTKTLDDLKAVLASSEFDAFEEPKPRVQIDAAVNFDANAFSHQQRQLGFEAALRNGSEIVFLEAQKFVFVQRAPYDRWENFSQRALALLASVLSALGLGEFSRVGLRFVNRIDIPNHDGPGIDTDEYVTIKFDGPRHDIGIIEEFQMRVVKPTKKDGIHYALVLATTASPLPGNSAILLDIDVFSRRPVPASGKKLIHTLDVMRGEKNDIFEDCLTDKARSLFGGVEE</sequence>
<proteinExistence type="predicted"/>
<protein>
    <submittedName>
        <fullName evidence="1">TIGR04255 family protein</fullName>
    </submittedName>
</protein>
<gene>
    <name evidence="1" type="ORF">ACFQ4E_09315</name>
</gene>
<keyword evidence="2" id="KW-1185">Reference proteome</keyword>
<dbReference type="Proteomes" id="UP001597135">
    <property type="component" value="Unassembled WGS sequence"/>
</dbReference>
<evidence type="ECO:0000313" key="1">
    <source>
        <dbReference type="EMBL" id="MFD1342614.1"/>
    </source>
</evidence>
<dbReference type="NCBIfam" id="TIGR04255">
    <property type="entry name" value="sporadTIGR04255"/>
    <property type="match status" value="1"/>
</dbReference>
<reference evidence="2" key="1">
    <citation type="journal article" date="2019" name="Int. J. Syst. Evol. Microbiol.">
        <title>The Global Catalogue of Microorganisms (GCM) 10K type strain sequencing project: providing services to taxonomists for standard genome sequencing and annotation.</title>
        <authorList>
            <consortium name="The Broad Institute Genomics Platform"/>
            <consortium name="The Broad Institute Genome Sequencing Center for Infectious Disease"/>
            <person name="Wu L."/>
            <person name="Ma J."/>
        </authorList>
    </citation>
    <scope>NUCLEOTIDE SEQUENCE [LARGE SCALE GENOMIC DNA]</scope>
    <source>
        <strain evidence="2">CCUG 62953</strain>
    </source>
</reference>
<evidence type="ECO:0000313" key="2">
    <source>
        <dbReference type="Proteomes" id="UP001597135"/>
    </source>
</evidence>
<name>A0ABW3ZHK9_9RHOB</name>
<comment type="caution">
    <text evidence="1">The sequence shown here is derived from an EMBL/GenBank/DDBJ whole genome shotgun (WGS) entry which is preliminary data.</text>
</comment>
<dbReference type="RefSeq" id="WP_386802839.1">
    <property type="nucleotide sequence ID" value="NZ_JBHTMU010000013.1"/>
</dbReference>